<evidence type="ECO:0000313" key="3">
    <source>
        <dbReference type="Proteomes" id="UP000291084"/>
    </source>
</evidence>
<reference evidence="2 3" key="1">
    <citation type="journal article" date="2015" name="Sci. Rep.">
        <title>The power of single molecule real-time sequencing technology in the de novo assembly of a eukaryotic genome.</title>
        <authorList>
            <person name="Sakai H."/>
            <person name="Naito K."/>
            <person name="Ogiso-Tanaka E."/>
            <person name="Takahashi Y."/>
            <person name="Iseki K."/>
            <person name="Muto C."/>
            <person name="Satou K."/>
            <person name="Teruya K."/>
            <person name="Shiroma A."/>
            <person name="Shimoji M."/>
            <person name="Hirano T."/>
            <person name="Itoh T."/>
            <person name="Kaga A."/>
            <person name="Tomooka N."/>
        </authorList>
    </citation>
    <scope>NUCLEOTIDE SEQUENCE [LARGE SCALE GENOMIC DNA]</scope>
    <source>
        <strain evidence="3">cv. Shumari</strain>
    </source>
</reference>
<evidence type="ECO:0000313" key="2">
    <source>
        <dbReference type="EMBL" id="BAT81198.1"/>
    </source>
</evidence>
<sequence length="98" mass="10777">MNFSFLFPPSTPSRSNRSVLVTTSTTIPPVQRDRRSDPPSDPFGTKVGPTSEEMEELGGALESCEEPFIRVIQTSSSIGGSEEGYLGNKDSWLHEKEE</sequence>
<proteinExistence type="predicted"/>
<dbReference type="Proteomes" id="UP000291084">
    <property type="component" value="Chromosome 3"/>
</dbReference>
<feature type="region of interest" description="Disordered" evidence="1">
    <location>
        <begin position="1"/>
        <end position="55"/>
    </location>
</feature>
<dbReference type="EMBL" id="AP015036">
    <property type="protein sequence ID" value="BAT81198.1"/>
    <property type="molecule type" value="Genomic_DNA"/>
</dbReference>
<organism evidence="2 3">
    <name type="scientific">Vigna angularis var. angularis</name>
    <dbReference type="NCBI Taxonomy" id="157739"/>
    <lineage>
        <taxon>Eukaryota</taxon>
        <taxon>Viridiplantae</taxon>
        <taxon>Streptophyta</taxon>
        <taxon>Embryophyta</taxon>
        <taxon>Tracheophyta</taxon>
        <taxon>Spermatophyta</taxon>
        <taxon>Magnoliopsida</taxon>
        <taxon>eudicotyledons</taxon>
        <taxon>Gunneridae</taxon>
        <taxon>Pentapetalae</taxon>
        <taxon>rosids</taxon>
        <taxon>fabids</taxon>
        <taxon>Fabales</taxon>
        <taxon>Fabaceae</taxon>
        <taxon>Papilionoideae</taxon>
        <taxon>50 kb inversion clade</taxon>
        <taxon>NPAAA clade</taxon>
        <taxon>indigoferoid/millettioid clade</taxon>
        <taxon>Phaseoleae</taxon>
        <taxon>Vigna</taxon>
    </lineage>
</organism>
<feature type="compositionally biased region" description="Polar residues" evidence="1">
    <location>
        <begin position="12"/>
        <end position="28"/>
    </location>
</feature>
<keyword evidence="3" id="KW-1185">Reference proteome</keyword>
<protein>
    <submittedName>
        <fullName evidence="2">Uncharacterized protein</fullName>
    </submittedName>
</protein>
<name>A0A0S3RKT5_PHAAN</name>
<accession>A0A0S3RKT5</accession>
<gene>
    <name evidence="2" type="primary">Vigan.03G087300</name>
    <name evidence="2" type="ORF">VIGAN_03087300</name>
</gene>
<dbReference type="AlphaFoldDB" id="A0A0S3RKT5"/>
<evidence type="ECO:0000256" key="1">
    <source>
        <dbReference type="SAM" id="MobiDB-lite"/>
    </source>
</evidence>
<feature type="region of interest" description="Disordered" evidence="1">
    <location>
        <begin position="74"/>
        <end position="98"/>
    </location>
</feature>